<evidence type="ECO:0000313" key="2">
    <source>
        <dbReference type="Proteomes" id="UP000198959"/>
    </source>
</evidence>
<dbReference type="OrthoDB" id="152349at2"/>
<name>A0A1C6SK41_9ACTN</name>
<evidence type="ECO:0000313" key="1">
    <source>
        <dbReference type="EMBL" id="SCL29752.1"/>
    </source>
</evidence>
<dbReference type="InterPro" id="IPR045991">
    <property type="entry name" value="DUF5947"/>
</dbReference>
<dbReference type="AlphaFoldDB" id="A0A1C6SK41"/>
<organism evidence="1 2">
    <name type="scientific">Micromonospora pallida</name>
    <dbReference type="NCBI Taxonomy" id="145854"/>
    <lineage>
        <taxon>Bacteria</taxon>
        <taxon>Bacillati</taxon>
        <taxon>Actinomycetota</taxon>
        <taxon>Actinomycetes</taxon>
        <taxon>Micromonosporales</taxon>
        <taxon>Micromonosporaceae</taxon>
        <taxon>Micromonospora</taxon>
    </lineage>
</organism>
<dbReference type="Pfam" id="PF19372">
    <property type="entry name" value="DUF5947"/>
    <property type="match status" value="1"/>
</dbReference>
<reference evidence="2" key="1">
    <citation type="submission" date="2016-06" db="EMBL/GenBank/DDBJ databases">
        <authorList>
            <person name="Varghese N."/>
            <person name="Submissions Spin"/>
        </authorList>
    </citation>
    <scope>NUCLEOTIDE SEQUENCE [LARGE SCALE GENOMIC DNA]</scope>
    <source>
        <strain evidence="2">DSM 43817</strain>
    </source>
</reference>
<accession>A0A1C6SK41</accession>
<dbReference type="STRING" id="145854.GA0074692_2791"/>
<sequence>MTAGALQRAIRRAGQRAAAIERCGMCAGPVGPEHRHLWDEQDRELMCACTPCSLLFEREAAGGGRYQLLPAQGRRLTGLSADELGVPVGLVFFVKQQDGRVLGHYPSPLGTTESEIDADAWRAIEARSPALAELTPRVEAFLVWTGTPRGGGQQWVVPIDDCFRLVALIRQHWTGMSGGSAVWREIAWFFDDLGRRHGRPSGND</sequence>
<dbReference type="RefSeq" id="WP_091644467.1">
    <property type="nucleotide sequence ID" value="NZ_FMHW01000002.1"/>
</dbReference>
<dbReference type="EMBL" id="FMHW01000002">
    <property type="protein sequence ID" value="SCL29752.1"/>
    <property type="molecule type" value="Genomic_DNA"/>
</dbReference>
<protein>
    <submittedName>
        <fullName evidence="1">Uncharacterized protein</fullName>
    </submittedName>
</protein>
<proteinExistence type="predicted"/>
<gene>
    <name evidence="1" type="ORF">GA0074692_2791</name>
</gene>
<keyword evidence="2" id="KW-1185">Reference proteome</keyword>
<dbReference type="Proteomes" id="UP000198959">
    <property type="component" value="Unassembled WGS sequence"/>
</dbReference>